<keyword evidence="3 4" id="KW-0472">Membrane</keyword>
<feature type="transmembrane region" description="Helical" evidence="4">
    <location>
        <begin position="251"/>
        <end position="268"/>
    </location>
</feature>
<dbReference type="EMBL" id="AALY01000002">
    <property type="protein sequence ID" value="EAP75983.1"/>
    <property type="molecule type" value="Genomic_DNA"/>
</dbReference>
<keyword evidence="6" id="KW-1185">Reference proteome</keyword>
<feature type="transmembrane region" description="Helical" evidence="4">
    <location>
        <begin position="168"/>
        <end position="189"/>
    </location>
</feature>
<dbReference type="SUPFAM" id="SSF103473">
    <property type="entry name" value="MFS general substrate transporter"/>
    <property type="match status" value="1"/>
</dbReference>
<evidence type="ECO:0000256" key="3">
    <source>
        <dbReference type="ARBA" id="ARBA00023136"/>
    </source>
</evidence>
<evidence type="ECO:0000256" key="1">
    <source>
        <dbReference type="ARBA" id="ARBA00022692"/>
    </source>
</evidence>
<feature type="transmembrane region" description="Helical" evidence="4">
    <location>
        <begin position="310"/>
        <end position="330"/>
    </location>
</feature>
<reference evidence="5 6" key="1">
    <citation type="submission" date="2005-12" db="EMBL/GenBank/DDBJ databases">
        <authorList>
            <person name="Moran M.A."/>
            <person name="Ferriera S."/>
            <person name="Johnson J."/>
            <person name="Kravitz S."/>
            <person name="Halpern A."/>
            <person name="Remington K."/>
            <person name="Beeson K."/>
            <person name="Tran B."/>
            <person name="Rogers Y.-H."/>
            <person name="Friedman R."/>
            <person name="Venter J.C."/>
        </authorList>
    </citation>
    <scope>NUCLEOTIDE SEQUENCE [LARGE SCALE GENOMIC DNA]</scope>
    <source>
        <strain evidence="6">ATCC BAA-591 / DSM 15170 / ISM</strain>
    </source>
</reference>
<accession>A3SNE3</accession>
<feature type="transmembrane region" description="Helical" evidence="4">
    <location>
        <begin position="398"/>
        <end position="418"/>
    </location>
</feature>
<dbReference type="RefSeq" id="WP_009814808.1">
    <property type="nucleotide sequence ID" value="NZ_CH724156.1"/>
</dbReference>
<dbReference type="OrthoDB" id="1117124at2"/>
<dbReference type="InterPro" id="IPR036259">
    <property type="entry name" value="MFS_trans_sf"/>
</dbReference>
<evidence type="ECO:0000256" key="4">
    <source>
        <dbReference type="SAM" id="Phobius"/>
    </source>
</evidence>
<evidence type="ECO:0000313" key="6">
    <source>
        <dbReference type="Proteomes" id="UP000005954"/>
    </source>
</evidence>
<dbReference type="STRING" id="89187.ISM_13995"/>
<dbReference type="InterPro" id="IPR052528">
    <property type="entry name" value="Sugar_transport-like"/>
</dbReference>
<comment type="caution">
    <text evidence="5">The sequence shown here is derived from an EMBL/GenBank/DDBJ whole genome shotgun (WGS) entry which is preliminary data.</text>
</comment>
<dbReference type="eggNOG" id="COG2270">
    <property type="taxonomic scope" value="Bacteria"/>
</dbReference>
<feature type="transmembrane region" description="Helical" evidence="4">
    <location>
        <begin position="280"/>
        <end position="298"/>
    </location>
</feature>
<keyword evidence="2 4" id="KW-1133">Transmembrane helix</keyword>
<sequence length="427" mass="43938">MRAGVSDELFETLVEDPDEDGGLEAEAREVEPENFLRHIMALSASKVADGLLNPKLVLSWLLAHLGAGPLWAGLLVPVREAGALLPQLFTAGRIHGMARRKWAWAAGAAGQGIAALGIVAAGLMLQGPVAGAVIVGLLGLLAVSRSVCSVSYKDVLGKTVGKSRRGTATGAAASMASGAVILFALLLMFGAAERFLLVIGALVLAGVAWLGAALVMSAMEEAAQEGEAMGARASIRQLRLLRERPQLRRFVMARGALVGTALAPPYLVLLASEGNAARQLGALVLASALASLLSSYVWGRLSDRSSRRVLIYAGIAGAVAMGLALGVAALGLSGTVWAIPGVLFVLMVAYHGVRSARSTYLVDMAPKEERASYTAVSNTGVGVILLAMGAVGAGVASLSLPLALGLYLVMSLAGAFWARGLQEVEDG</sequence>
<dbReference type="Pfam" id="PF07690">
    <property type="entry name" value="MFS_1"/>
    <property type="match status" value="1"/>
</dbReference>
<gene>
    <name evidence="5" type="ORF">ISM_13995</name>
</gene>
<feature type="transmembrane region" description="Helical" evidence="4">
    <location>
        <begin position="336"/>
        <end position="353"/>
    </location>
</feature>
<evidence type="ECO:0000256" key="2">
    <source>
        <dbReference type="ARBA" id="ARBA00022989"/>
    </source>
</evidence>
<dbReference type="PANTHER" id="PTHR23526:SF4">
    <property type="entry name" value="INTEGRAL MEMBRANE TRANSPORT PROTEIN"/>
    <property type="match status" value="1"/>
</dbReference>
<feature type="transmembrane region" description="Helical" evidence="4">
    <location>
        <begin position="373"/>
        <end position="392"/>
    </location>
</feature>
<feature type="transmembrane region" description="Helical" evidence="4">
    <location>
        <begin position="102"/>
        <end position="123"/>
    </location>
</feature>
<organism evidence="5 6">
    <name type="scientific">Roseovarius nubinhibens (strain ATCC BAA-591 / DSM 15170 / ISM)</name>
    <dbReference type="NCBI Taxonomy" id="89187"/>
    <lineage>
        <taxon>Bacteria</taxon>
        <taxon>Pseudomonadati</taxon>
        <taxon>Pseudomonadota</taxon>
        <taxon>Alphaproteobacteria</taxon>
        <taxon>Rhodobacterales</taxon>
        <taxon>Roseobacteraceae</taxon>
        <taxon>Roseovarius</taxon>
    </lineage>
</organism>
<feature type="transmembrane region" description="Helical" evidence="4">
    <location>
        <begin position="57"/>
        <end position="78"/>
    </location>
</feature>
<feature type="transmembrane region" description="Helical" evidence="4">
    <location>
        <begin position="129"/>
        <end position="148"/>
    </location>
</feature>
<protein>
    <submittedName>
        <fullName evidence="5">Permease of the major facilitator superfamily protein</fullName>
    </submittedName>
</protein>
<dbReference type="HOGENOM" id="CLU_051156_0_0_5"/>
<feature type="transmembrane region" description="Helical" evidence="4">
    <location>
        <begin position="195"/>
        <end position="215"/>
    </location>
</feature>
<dbReference type="AlphaFoldDB" id="A3SNE3"/>
<evidence type="ECO:0000313" key="5">
    <source>
        <dbReference type="EMBL" id="EAP75983.1"/>
    </source>
</evidence>
<dbReference type="GO" id="GO:0022857">
    <property type="term" value="F:transmembrane transporter activity"/>
    <property type="evidence" value="ECO:0007669"/>
    <property type="project" value="InterPro"/>
</dbReference>
<proteinExistence type="predicted"/>
<keyword evidence="1 4" id="KW-0812">Transmembrane</keyword>
<dbReference type="PANTHER" id="PTHR23526">
    <property type="entry name" value="INTEGRAL MEMBRANE TRANSPORT PROTEIN-RELATED"/>
    <property type="match status" value="1"/>
</dbReference>
<dbReference type="Proteomes" id="UP000005954">
    <property type="component" value="Unassembled WGS sequence"/>
</dbReference>
<name>A3SNE3_ROSNI</name>
<dbReference type="InterPro" id="IPR011701">
    <property type="entry name" value="MFS"/>
</dbReference>
<dbReference type="Gene3D" id="1.20.1250.20">
    <property type="entry name" value="MFS general substrate transporter like domains"/>
    <property type="match status" value="1"/>
</dbReference>